<accession>A0ABP6S7A0</accession>
<keyword evidence="1" id="KW-0812">Transmembrane</keyword>
<gene>
    <name evidence="3" type="ORF">GCM10020367_14640</name>
</gene>
<comment type="caution">
    <text evidence="3">The sequence shown here is derived from an EMBL/GenBank/DDBJ whole genome shotgun (WGS) entry which is preliminary data.</text>
</comment>
<evidence type="ECO:0000313" key="4">
    <source>
        <dbReference type="Proteomes" id="UP001499990"/>
    </source>
</evidence>
<protein>
    <recommendedName>
        <fullName evidence="2">DUF7847 domain-containing protein</fullName>
    </recommendedName>
</protein>
<keyword evidence="1" id="KW-1133">Transmembrane helix</keyword>
<feature type="transmembrane region" description="Helical" evidence="1">
    <location>
        <begin position="128"/>
        <end position="161"/>
    </location>
</feature>
<feature type="domain" description="DUF7847" evidence="2">
    <location>
        <begin position="62"/>
        <end position="347"/>
    </location>
</feature>
<feature type="transmembrane region" description="Helical" evidence="1">
    <location>
        <begin position="328"/>
        <end position="359"/>
    </location>
</feature>
<name>A0ABP6S7A0_9ACTN</name>
<dbReference type="PANTHER" id="PTHR33133">
    <property type="entry name" value="OS08G0107100 PROTEIN-RELATED"/>
    <property type="match status" value="1"/>
</dbReference>
<reference evidence="4" key="1">
    <citation type="journal article" date="2019" name="Int. J. Syst. Evol. Microbiol.">
        <title>The Global Catalogue of Microorganisms (GCM) 10K type strain sequencing project: providing services to taxonomists for standard genome sequencing and annotation.</title>
        <authorList>
            <consortium name="The Broad Institute Genomics Platform"/>
            <consortium name="The Broad Institute Genome Sequencing Center for Infectious Disease"/>
            <person name="Wu L."/>
            <person name="Ma J."/>
        </authorList>
    </citation>
    <scope>NUCLEOTIDE SEQUENCE [LARGE SCALE GENOMIC DNA]</scope>
    <source>
        <strain evidence="4">JCM 9651</strain>
    </source>
</reference>
<keyword evidence="1" id="KW-0472">Membrane</keyword>
<feature type="transmembrane region" description="Helical" evidence="1">
    <location>
        <begin position="275"/>
        <end position="308"/>
    </location>
</feature>
<evidence type="ECO:0000259" key="2">
    <source>
        <dbReference type="Pfam" id="PF25231"/>
    </source>
</evidence>
<dbReference type="PANTHER" id="PTHR33133:SF1">
    <property type="entry name" value="EXPRESSED PROTEIN-RELATED"/>
    <property type="match status" value="1"/>
</dbReference>
<feature type="transmembrane region" description="Helical" evidence="1">
    <location>
        <begin position="81"/>
        <end position="106"/>
    </location>
</feature>
<keyword evidence="4" id="KW-1185">Reference proteome</keyword>
<dbReference type="Proteomes" id="UP001499990">
    <property type="component" value="Unassembled WGS sequence"/>
</dbReference>
<evidence type="ECO:0000256" key="1">
    <source>
        <dbReference type="SAM" id="Phobius"/>
    </source>
</evidence>
<evidence type="ECO:0000313" key="3">
    <source>
        <dbReference type="EMBL" id="GAA3369952.1"/>
    </source>
</evidence>
<organism evidence="3 4">
    <name type="scientific">Streptomyces sannanensis</name>
    <dbReference type="NCBI Taxonomy" id="285536"/>
    <lineage>
        <taxon>Bacteria</taxon>
        <taxon>Bacillati</taxon>
        <taxon>Actinomycetota</taxon>
        <taxon>Actinomycetes</taxon>
        <taxon>Kitasatosporales</taxon>
        <taxon>Streptomycetaceae</taxon>
        <taxon>Streptomyces</taxon>
    </lineage>
</organism>
<dbReference type="Pfam" id="PF25231">
    <property type="entry name" value="DUF7847"/>
    <property type="match status" value="1"/>
</dbReference>
<feature type="transmembrane region" description="Helical" evidence="1">
    <location>
        <begin position="186"/>
        <end position="211"/>
    </location>
</feature>
<proteinExistence type="predicted"/>
<feature type="transmembrane region" description="Helical" evidence="1">
    <location>
        <begin position="223"/>
        <end position="255"/>
    </location>
</feature>
<sequence>MRPNVHGTPDTVSRIIHGDGETEMPVAQDMGWGGGRAGWPPGPGGWVPQPPKPGVIPLRPLNVGDILGGAFSAAGRYFKPLFGVAAIAFGSALLLTIAAVAVAYSAVEDSLGDSFRSIDHGHASSQDVIALLVAFFAVLAAFLLGVLLATALISAAVPVVVQQAVLGRPAPFGMVWRRAWSRMPTVLGVVLLTSLCALVPIGLFTGGWLGFALSRPVRDGVGALPLFALLGLLATWPLMIWLYVLFSLAPAAAVLEGQGAIGALRRSARLVRGSWWRIFGIWLLGAVIAAVMGYFIQIPFTLAGFFIGMPGLLGMGSDPGTAEILASLSIYLVLYLIGLLVAQMVSTVLPQLVSSLLYVDRRIRTERLDAALAEAAARPSR</sequence>
<dbReference type="InterPro" id="IPR057169">
    <property type="entry name" value="DUF7847"/>
</dbReference>
<dbReference type="EMBL" id="BAAAYL010000001">
    <property type="protein sequence ID" value="GAA3369952.1"/>
    <property type="molecule type" value="Genomic_DNA"/>
</dbReference>